<dbReference type="InterPro" id="IPR006590">
    <property type="entry name" value="RNA_pol_Rpb4/RPC9_core"/>
</dbReference>
<dbReference type="GO" id="GO:0000166">
    <property type="term" value="F:nucleotide binding"/>
    <property type="evidence" value="ECO:0007669"/>
    <property type="project" value="InterPro"/>
</dbReference>
<proteinExistence type="inferred from homology"/>
<evidence type="ECO:0000259" key="4">
    <source>
        <dbReference type="SMART" id="SM00657"/>
    </source>
</evidence>
<dbReference type="GO" id="GO:0005634">
    <property type="term" value="C:nucleus"/>
    <property type="evidence" value="ECO:0007669"/>
    <property type="project" value="UniProtKB-SubCell"/>
</dbReference>
<evidence type="ECO:0000313" key="7">
    <source>
        <dbReference type="EMBL" id="PLW34823.1"/>
    </source>
</evidence>
<dbReference type="Pfam" id="PF03874">
    <property type="entry name" value="RNA_pol_Rpb4"/>
    <property type="match status" value="1"/>
</dbReference>
<dbReference type="Proteomes" id="UP000235392">
    <property type="component" value="Unassembled WGS sequence"/>
</dbReference>
<dbReference type="SMART" id="SM00657">
    <property type="entry name" value="RPOL4c"/>
    <property type="match status" value="1"/>
</dbReference>
<dbReference type="GO" id="GO:0006352">
    <property type="term" value="P:DNA-templated transcription initiation"/>
    <property type="evidence" value="ECO:0007669"/>
    <property type="project" value="InterPro"/>
</dbReference>
<evidence type="ECO:0000313" key="5">
    <source>
        <dbReference type="EMBL" id="PLW07668.1"/>
    </source>
</evidence>
<accession>A0A2N5V4Z5</accession>
<evidence type="ECO:0000256" key="1">
    <source>
        <dbReference type="ARBA" id="ARBA00004123"/>
    </source>
</evidence>
<evidence type="ECO:0000313" key="6">
    <source>
        <dbReference type="EMBL" id="PLW10001.1"/>
    </source>
</evidence>
<dbReference type="InterPro" id="IPR038324">
    <property type="entry name" value="Rpb4/RPC9_sf"/>
</dbReference>
<organism evidence="8 9">
    <name type="scientific">Puccinia coronata f. sp. avenae</name>
    <dbReference type="NCBI Taxonomy" id="200324"/>
    <lineage>
        <taxon>Eukaryota</taxon>
        <taxon>Fungi</taxon>
        <taxon>Dikarya</taxon>
        <taxon>Basidiomycota</taxon>
        <taxon>Pucciniomycotina</taxon>
        <taxon>Pucciniomycetes</taxon>
        <taxon>Pucciniales</taxon>
        <taxon>Pucciniaceae</taxon>
        <taxon>Puccinia</taxon>
    </lineage>
</organism>
<dbReference type="InterPro" id="IPR045222">
    <property type="entry name" value="Rpb4-like"/>
</dbReference>
<dbReference type="InterPro" id="IPR005574">
    <property type="entry name" value="Rpb4/RPC9"/>
</dbReference>
<dbReference type="PANTHER" id="PTHR21297">
    <property type="entry name" value="DNA-DIRECTED RNA POLYMERASE II"/>
    <property type="match status" value="1"/>
</dbReference>
<dbReference type="EMBL" id="PGCI01001114">
    <property type="protein sequence ID" value="PLW07668.1"/>
    <property type="molecule type" value="Genomic_DNA"/>
</dbReference>
<dbReference type="Proteomes" id="UP000235388">
    <property type="component" value="Unassembled WGS sequence"/>
</dbReference>
<keyword evidence="2" id="KW-0539">Nucleus</keyword>
<evidence type="ECO:0000256" key="2">
    <source>
        <dbReference type="ARBA" id="ARBA00023242"/>
    </source>
</evidence>
<comment type="similarity">
    <text evidence="3">Belongs to the eukaryotic RPB4 RNA polymerase subunit family.</text>
</comment>
<reference evidence="9 10" key="1">
    <citation type="submission" date="2017-11" db="EMBL/GenBank/DDBJ databases">
        <title>De novo assembly and phasing of dikaryotic genomes from two isolates of Puccinia coronata f. sp. avenae, the causal agent of oat crown rust.</title>
        <authorList>
            <person name="Miller M.E."/>
            <person name="Zhang Y."/>
            <person name="Omidvar V."/>
            <person name="Sperschneider J."/>
            <person name="Schwessinger B."/>
            <person name="Raley C."/>
            <person name="Palmer J.M."/>
            <person name="Garnica D."/>
            <person name="Upadhyaya N."/>
            <person name="Rathjen J."/>
            <person name="Taylor J.M."/>
            <person name="Park R.F."/>
            <person name="Dodds P.N."/>
            <person name="Hirsch C.D."/>
            <person name="Kianian S.F."/>
            <person name="Figueroa M."/>
        </authorList>
    </citation>
    <scope>NUCLEOTIDE SEQUENCE [LARGE SCALE GENOMIC DNA]</scope>
    <source>
        <strain evidence="8">12NC29</strain>
        <strain evidence="5">12SD80</strain>
    </source>
</reference>
<protein>
    <recommendedName>
        <fullName evidence="4">RNA polymerase Rpb4/RPC9 core domain-containing protein</fullName>
    </recommendedName>
</protein>
<dbReference type="EMBL" id="PGCJ01001079">
    <property type="protein sequence ID" value="PLW10001.1"/>
    <property type="molecule type" value="Genomic_DNA"/>
</dbReference>
<sequence length="117" mass="12934">MALRRGRIQEEDASQLKLGPDFNEAGCLSISEVKLLLEQRAKATDTAVYKKTQEYVNQFARFNSTDSAQAARQILSKDTDLKQFEAAQLASLCPEEAEEAKSLIPRRVDCVAALPSS</sequence>
<dbReference type="EMBL" id="PGCJ01000131">
    <property type="protein sequence ID" value="PLW45055.1"/>
    <property type="molecule type" value="Genomic_DNA"/>
</dbReference>
<dbReference type="Gene3D" id="1.20.1250.40">
    <property type="match status" value="1"/>
</dbReference>
<evidence type="ECO:0000313" key="8">
    <source>
        <dbReference type="EMBL" id="PLW45055.1"/>
    </source>
</evidence>
<feature type="domain" description="RNA polymerase Rpb4/RPC9 core" evidence="4">
    <location>
        <begin position="20"/>
        <end position="117"/>
    </location>
</feature>
<evidence type="ECO:0000313" key="9">
    <source>
        <dbReference type="Proteomes" id="UP000235388"/>
    </source>
</evidence>
<evidence type="ECO:0000313" key="10">
    <source>
        <dbReference type="Proteomes" id="UP000235392"/>
    </source>
</evidence>
<dbReference type="SUPFAM" id="SSF47819">
    <property type="entry name" value="HRDC-like"/>
    <property type="match status" value="1"/>
</dbReference>
<evidence type="ECO:0000256" key="3">
    <source>
        <dbReference type="ARBA" id="ARBA00025724"/>
    </source>
</evidence>
<dbReference type="EMBL" id="PGCI01000190">
    <property type="protein sequence ID" value="PLW34823.1"/>
    <property type="molecule type" value="Genomic_DNA"/>
</dbReference>
<comment type="caution">
    <text evidence="8">The sequence shown here is derived from an EMBL/GenBank/DDBJ whole genome shotgun (WGS) entry which is preliminary data.</text>
</comment>
<dbReference type="GO" id="GO:0030880">
    <property type="term" value="C:RNA polymerase complex"/>
    <property type="evidence" value="ECO:0007669"/>
    <property type="project" value="InterPro"/>
</dbReference>
<keyword evidence="9" id="KW-1185">Reference proteome</keyword>
<comment type="subcellular location">
    <subcellularLocation>
        <location evidence="1">Nucleus</location>
    </subcellularLocation>
</comment>
<dbReference type="InterPro" id="IPR010997">
    <property type="entry name" value="HRDC-like_sf"/>
</dbReference>
<name>A0A2N5V4Z5_9BASI</name>
<dbReference type="AlphaFoldDB" id="A0A2N5V4Z5"/>
<dbReference type="STRING" id="200324.A0A2N5V4Z5"/>
<gene>
    <name evidence="8" type="ORF">PCANC_09547</name>
    <name evidence="6" type="ORF">PCANC_19786</name>
    <name evidence="7" type="ORF">PCASD_12656</name>
    <name evidence="5" type="ORF">PCASD_21722</name>
</gene>
<dbReference type="OrthoDB" id="2186918at2759"/>